<dbReference type="Proteomes" id="UP000028999">
    <property type="component" value="Unassembled WGS sequence"/>
</dbReference>
<dbReference type="Gramene" id="CDY51506">
    <property type="protein sequence ID" value="CDY51506"/>
    <property type="gene ID" value="GSBRNA2T00003601001"/>
</dbReference>
<dbReference type="PaxDb" id="3708-A0A078ING2"/>
<evidence type="ECO:0000313" key="3">
    <source>
        <dbReference type="Proteomes" id="UP000028999"/>
    </source>
</evidence>
<dbReference type="EMBL" id="HG994370">
    <property type="protein sequence ID" value="CAF2061995.1"/>
    <property type="molecule type" value="Genomic_DNA"/>
</dbReference>
<protein>
    <submittedName>
        <fullName evidence="1">(rape) hypothetical protein</fullName>
    </submittedName>
    <submittedName>
        <fullName evidence="2">BnaC06g43470D protein</fullName>
    </submittedName>
</protein>
<gene>
    <name evidence="2" type="primary">BnaC06g43470D</name>
    <name evidence="1" type="ORF">DARMORV10_C06P37010.1</name>
    <name evidence="2" type="ORF">GSBRNA2T00003601001</name>
</gene>
<proteinExistence type="predicted"/>
<dbReference type="EMBL" id="LK033002">
    <property type="protein sequence ID" value="CDY51506.1"/>
    <property type="molecule type" value="Genomic_DNA"/>
</dbReference>
<evidence type="ECO:0000313" key="2">
    <source>
        <dbReference type="EMBL" id="CDY51506.1"/>
    </source>
</evidence>
<reference evidence="2 3" key="1">
    <citation type="journal article" date="2014" name="Science">
        <title>Plant genetics. Early allopolyploid evolution in the post-Neolithic Brassica napus oilseed genome.</title>
        <authorList>
            <person name="Chalhoub B."/>
            <person name="Denoeud F."/>
            <person name="Liu S."/>
            <person name="Parkin I.A."/>
            <person name="Tang H."/>
            <person name="Wang X."/>
            <person name="Chiquet J."/>
            <person name="Belcram H."/>
            <person name="Tong C."/>
            <person name="Samans B."/>
            <person name="Correa M."/>
            <person name="Da Silva C."/>
            <person name="Just J."/>
            <person name="Falentin C."/>
            <person name="Koh C.S."/>
            <person name="Le Clainche I."/>
            <person name="Bernard M."/>
            <person name="Bento P."/>
            <person name="Noel B."/>
            <person name="Labadie K."/>
            <person name="Alberti A."/>
            <person name="Charles M."/>
            <person name="Arnaud D."/>
            <person name="Guo H."/>
            <person name="Daviaud C."/>
            <person name="Alamery S."/>
            <person name="Jabbari K."/>
            <person name="Zhao M."/>
            <person name="Edger P.P."/>
            <person name="Chelaifa H."/>
            <person name="Tack D."/>
            <person name="Lassalle G."/>
            <person name="Mestiri I."/>
            <person name="Schnel N."/>
            <person name="Le Paslier M.C."/>
            <person name="Fan G."/>
            <person name="Renault V."/>
            <person name="Bayer P.E."/>
            <person name="Golicz A.A."/>
            <person name="Manoli S."/>
            <person name="Lee T.H."/>
            <person name="Thi V.H."/>
            <person name="Chalabi S."/>
            <person name="Hu Q."/>
            <person name="Fan C."/>
            <person name="Tollenaere R."/>
            <person name="Lu Y."/>
            <person name="Battail C."/>
            <person name="Shen J."/>
            <person name="Sidebottom C.H."/>
            <person name="Wang X."/>
            <person name="Canaguier A."/>
            <person name="Chauveau A."/>
            <person name="Berard A."/>
            <person name="Deniot G."/>
            <person name="Guan M."/>
            <person name="Liu Z."/>
            <person name="Sun F."/>
            <person name="Lim Y.P."/>
            <person name="Lyons E."/>
            <person name="Town C.D."/>
            <person name="Bancroft I."/>
            <person name="Wang X."/>
            <person name="Meng J."/>
            <person name="Ma J."/>
            <person name="Pires J.C."/>
            <person name="King G.J."/>
            <person name="Brunel D."/>
            <person name="Delourme R."/>
            <person name="Renard M."/>
            <person name="Aury J.M."/>
            <person name="Adams K.L."/>
            <person name="Batley J."/>
            <person name="Snowdon R.J."/>
            <person name="Tost J."/>
            <person name="Edwards D."/>
            <person name="Zhou Y."/>
            <person name="Hua W."/>
            <person name="Sharpe A.G."/>
            <person name="Paterson A.H."/>
            <person name="Guan C."/>
            <person name="Wincker P."/>
        </authorList>
    </citation>
    <scope>NUCLEOTIDE SEQUENCE [LARGE SCALE GENOMIC DNA]</scope>
    <source>
        <strain evidence="3">cv. Darmor-bzh</strain>
    </source>
</reference>
<accession>A0A078ING2</accession>
<dbReference type="Proteomes" id="UP001295469">
    <property type="component" value="Chromosome C06"/>
</dbReference>
<reference evidence="1" key="3">
    <citation type="submission" date="2021-01" db="EMBL/GenBank/DDBJ databases">
        <authorList>
            <consortium name="Genoscope - CEA"/>
            <person name="William W."/>
        </authorList>
    </citation>
    <scope>NUCLEOTIDE SEQUENCE</scope>
</reference>
<evidence type="ECO:0000313" key="1">
    <source>
        <dbReference type="EMBL" id="CAF2061995.1"/>
    </source>
</evidence>
<keyword evidence="3" id="KW-1185">Reference proteome</keyword>
<sequence>MKWRSQLEPFSETPPGEFEKDGLSINQTVLVSTAMNNISVIKKGAEVIIA</sequence>
<organism evidence="2 3">
    <name type="scientific">Brassica napus</name>
    <name type="common">Rape</name>
    <dbReference type="NCBI Taxonomy" id="3708"/>
    <lineage>
        <taxon>Eukaryota</taxon>
        <taxon>Viridiplantae</taxon>
        <taxon>Streptophyta</taxon>
        <taxon>Embryophyta</taxon>
        <taxon>Tracheophyta</taxon>
        <taxon>Spermatophyta</taxon>
        <taxon>Magnoliopsida</taxon>
        <taxon>eudicotyledons</taxon>
        <taxon>Gunneridae</taxon>
        <taxon>Pentapetalae</taxon>
        <taxon>rosids</taxon>
        <taxon>malvids</taxon>
        <taxon>Brassicales</taxon>
        <taxon>Brassicaceae</taxon>
        <taxon>Brassiceae</taxon>
        <taxon>Brassica</taxon>
    </lineage>
</organism>
<name>A0A078ING2_BRANA</name>
<reference evidence="2" key="2">
    <citation type="submission" date="2014-06" db="EMBL/GenBank/DDBJ databases">
        <authorList>
            <person name="Genoscope - CEA"/>
        </authorList>
    </citation>
    <scope>NUCLEOTIDE SEQUENCE</scope>
</reference>
<dbReference type="AlphaFoldDB" id="A0A078ING2"/>